<evidence type="ECO:0000259" key="9">
    <source>
        <dbReference type="SMART" id="SM00977"/>
    </source>
</evidence>
<dbReference type="OrthoDB" id="9807403at2"/>
<accession>A0A326U1E2</accession>
<dbReference type="NCBIfam" id="TIGR02433">
    <property type="entry name" value="lysidine_TilS_C"/>
    <property type="match status" value="1"/>
</dbReference>
<dbReference type="InterPro" id="IPR014729">
    <property type="entry name" value="Rossmann-like_a/b/a_fold"/>
</dbReference>
<dbReference type="EMBL" id="QKUF01000026">
    <property type="protein sequence ID" value="PZW23441.1"/>
    <property type="molecule type" value="Genomic_DNA"/>
</dbReference>
<comment type="similarity">
    <text evidence="8">Belongs to the tRNA(Ile)-lysidine synthase family.</text>
</comment>
<dbReference type="PANTHER" id="PTHR43033:SF1">
    <property type="entry name" value="TRNA(ILE)-LYSIDINE SYNTHASE-RELATED"/>
    <property type="match status" value="1"/>
</dbReference>
<reference evidence="10 11" key="1">
    <citation type="submission" date="2018-06" db="EMBL/GenBank/DDBJ databases">
        <title>Genomic Encyclopedia of Archaeal and Bacterial Type Strains, Phase II (KMG-II): from individual species to whole genera.</title>
        <authorList>
            <person name="Goeker M."/>
        </authorList>
    </citation>
    <scope>NUCLEOTIDE SEQUENCE [LARGE SCALE GENOMIC DNA]</scope>
    <source>
        <strain evidence="10 11">ATCC BAA-1881</strain>
    </source>
</reference>
<proteinExistence type="inferred from homology"/>
<dbReference type="GO" id="GO:0006400">
    <property type="term" value="P:tRNA modification"/>
    <property type="evidence" value="ECO:0007669"/>
    <property type="project" value="UniProtKB-UniRule"/>
</dbReference>
<dbReference type="Pfam" id="PF01171">
    <property type="entry name" value="ATP_bind_3"/>
    <property type="match status" value="1"/>
</dbReference>
<evidence type="ECO:0000256" key="2">
    <source>
        <dbReference type="ARBA" id="ARBA00022490"/>
    </source>
</evidence>
<keyword evidence="5 8" id="KW-0547">Nucleotide-binding</keyword>
<dbReference type="InterPro" id="IPR012796">
    <property type="entry name" value="Lysidine-tRNA-synth_C"/>
</dbReference>
<keyword evidence="2 8" id="KW-0963">Cytoplasm</keyword>
<name>A0A326U1E2_THEHA</name>
<dbReference type="GO" id="GO:0005524">
    <property type="term" value="F:ATP binding"/>
    <property type="evidence" value="ECO:0007669"/>
    <property type="project" value="UniProtKB-UniRule"/>
</dbReference>
<dbReference type="Proteomes" id="UP000248806">
    <property type="component" value="Unassembled WGS sequence"/>
</dbReference>
<evidence type="ECO:0000256" key="7">
    <source>
        <dbReference type="ARBA" id="ARBA00048539"/>
    </source>
</evidence>
<comment type="subcellular location">
    <subcellularLocation>
        <location evidence="1 8">Cytoplasm</location>
    </subcellularLocation>
</comment>
<dbReference type="Gene3D" id="3.40.50.620">
    <property type="entry name" value="HUPs"/>
    <property type="match status" value="1"/>
</dbReference>
<dbReference type="SUPFAM" id="SSF52402">
    <property type="entry name" value="Adenine nucleotide alpha hydrolases-like"/>
    <property type="match status" value="1"/>
</dbReference>
<comment type="domain">
    <text evidence="8">The N-terminal region contains the highly conserved SGGXDS motif, predicted to be a P-loop motif involved in ATP binding.</text>
</comment>
<dbReference type="InterPro" id="IPR011063">
    <property type="entry name" value="TilS/TtcA_N"/>
</dbReference>
<sequence>MKFEQDTAPIVEAVKTYILEHQLLPEQGTVVVAVSGGTDSVCLLHILSRLCGPGRAFAAVRLHVAHLNHQLRGSASERDAAVVAQLAASLELPFTLGSEDVQALARRERRSLEDAARAARYRFLRSVVPGSRIAVAHHLDDQVETLLLHWLRGGGITAMLGLQPVQHDIIRPLLTLDRATTLAYCAQHQLDTVEDESNSDIRFLRNRIRHELLPLLESINPGFRATLLRTSEVMQVDAAWIDAQINACWDSVVLSSSADEIQLRRAALLALPLSLQRHLLRRVTARLCGGQSPLELRHYKLIEQLLAQETGEEHSFHLPERIRLMRNGELVRFFLVPVLQTGVEVEPLPVALSVPGTRLLSGMHWKASAELVPVELTELVRDAVRRKDWSTVWRLLPSDRYTVYIDGACARDGLWIRRRQPGDRMQPLGMNHEKKVQDILVDRHIPRFERDSIPLFFNQSHCVWLAGIGIDHRARLTAETRQIVRLSLVYFDSTQQMPVLSENRK</sequence>
<dbReference type="AlphaFoldDB" id="A0A326U1E2"/>
<dbReference type="SMART" id="SM00977">
    <property type="entry name" value="TilS_C"/>
    <property type="match status" value="1"/>
</dbReference>
<dbReference type="NCBIfam" id="TIGR02432">
    <property type="entry name" value="lysidine_TilS_N"/>
    <property type="match status" value="1"/>
</dbReference>
<dbReference type="EC" id="6.3.4.19" evidence="8"/>
<dbReference type="HAMAP" id="MF_01161">
    <property type="entry name" value="tRNA_Ile_lys_synt"/>
    <property type="match status" value="1"/>
</dbReference>
<evidence type="ECO:0000256" key="6">
    <source>
        <dbReference type="ARBA" id="ARBA00022840"/>
    </source>
</evidence>
<dbReference type="Gene3D" id="1.20.59.20">
    <property type="match status" value="1"/>
</dbReference>
<dbReference type="SUPFAM" id="SSF56037">
    <property type="entry name" value="PheT/TilS domain"/>
    <property type="match status" value="1"/>
</dbReference>
<gene>
    <name evidence="8" type="primary">tilS</name>
    <name evidence="10" type="ORF">EI42_05063</name>
</gene>
<evidence type="ECO:0000256" key="8">
    <source>
        <dbReference type="HAMAP-Rule" id="MF_01161"/>
    </source>
</evidence>
<dbReference type="GO" id="GO:0032267">
    <property type="term" value="F:tRNA(Ile)-lysidine synthase activity"/>
    <property type="evidence" value="ECO:0007669"/>
    <property type="project" value="UniProtKB-EC"/>
</dbReference>
<evidence type="ECO:0000256" key="1">
    <source>
        <dbReference type="ARBA" id="ARBA00004496"/>
    </source>
</evidence>
<dbReference type="InterPro" id="IPR012094">
    <property type="entry name" value="tRNA_Ile_lys_synt"/>
</dbReference>
<dbReference type="CDD" id="cd01992">
    <property type="entry name" value="TilS_N"/>
    <property type="match status" value="1"/>
</dbReference>
<evidence type="ECO:0000256" key="4">
    <source>
        <dbReference type="ARBA" id="ARBA00022694"/>
    </source>
</evidence>
<keyword evidence="6 8" id="KW-0067">ATP-binding</keyword>
<feature type="domain" description="Lysidine-tRNA(Ile) synthetase C-terminal" evidence="9">
    <location>
        <begin position="414"/>
        <end position="486"/>
    </location>
</feature>
<dbReference type="PANTHER" id="PTHR43033">
    <property type="entry name" value="TRNA(ILE)-LYSIDINE SYNTHASE-RELATED"/>
    <property type="match status" value="1"/>
</dbReference>
<keyword evidence="4 8" id="KW-0819">tRNA processing</keyword>
<keyword evidence="11" id="KW-1185">Reference proteome</keyword>
<evidence type="ECO:0000313" key="10">
    <source>
        <dbReference type="EMBL" id="PZW23441.1"/>
    </source>
</evidence>
<dbReference type="SUPFAM" id="SSF82829">
    <property type="entry name" value="MesJ substrate recognition domain-like"/>
    <property type="match status" value="1"/>
</dbReference>
<comment type="catalytic activity">
    <reaction evidence="7 8">
        <text>cytidine(34) in tRNA(Ile2) + L-lysine + ATP = lysidine(34) in tRNA(Ile2) + AMP + diphosphate + H(+)</text>
        <dbReference type="Rhea" id="RHEA:43744"/>
        <dbReference type="Rhea" id="RHEA-COMP:10625"/>
        <dbReference type="Rhea" id="RHEA-COMP:10670"/>
        <dbReference type="ChEBI" id="CHEBI:15378"/>
        <dbReference type="ChEBI" id="CHEBI:30616"/>
        <dbReference type="ChEBI" id="CHEBI:32551"/>
        <dbReference type="ChEBI" id="CHEBI:33019"/>
        <dbReference type="ChEBI" id="CHEBI:82748"/>
        <dbReference type="ChEBI" id="CHEBI:83665"/>
        <dbReference type="ChEBI" id="CHEBI:456215"/>
        <dbReference type="EC" id="6.3.4.19"/>
    </reaction>
</comment>
<evidence type="ECO:0000256" key="3">
    <source>
        <dbReference type="ARBA" id="ARBA00022598"/>
    </source>
</evidence>
<protein>
    <recommendedName>
        <fullName evidence="8">tRNA(Ile)-lysidine synthase</fullName>
        <ecNumber evidence="8">6.3.4.19</ecNumber>
    </recommendedName>
    <alternativeName>
        <fullName evidence="8">tRNA(Ile)-2-lysyl-cytidine synthase</fullName>
    </alternativeName>
    <alternativeName>
        <fullName evidence="8">tRNA(Ile)-lysidine synthetase</fullName>
    </alternativeName>
</protein>
<comment type="caution">
    <text evidence="10">The sequence shown here is derived from an EMBL/GenBank/DDBJ whole genome shotgun (WGS) entry which is preliminary data.</text>
</comment>
<comment type="function">
    <text evidence="8">Ligates lysine onto the cytidine present at position 34 of the AUA codon-specific tRNA(Ile) that contains the anticodon CAU, in an ATP-dependent manner. Cytidine is converted to lysidine, thus changing the amino acid specificity of the tRNA from methionine to isoleucine.</text>
</comment>
<feature type="binding site" evidence="8">
    <location>
        <begin position="35"/>
        <end position="40"/>
    </location>
    <ligand>
        <name>ATP</name>
        <dbReference type="ChEBI" id="CHEBI:30616"/>
    </ligand>
</feature>
<dbReference type="Pfam" id="PF11734">
    <property type="entry name" value="TilS_C"/>
    <property type="match status" value="1"/>
</dbReference>
<evidence type="ECO:0000256" key="5">
    <source>
        <dbReference type="ARBA" id="ARBA00022741"/>
    </source>
</evidence>
<evidence type="ECO:0000313" key="11">
    <source>
        <dbReference type="Proteomes" id="UP000248806"/>
    </source>
</evidence>
<dbReference type="RefSeq" id="WP_111325347.1">
    <property type="nucleotide sequence ID" value="NZ_BIFX01000001.1"/>
</dbReference>
<dbReference type="GO" id="GO:0005737">
    <property type="term" value="C:cytoplasm"/>
    <property type="evidence" value="ECO:0007669"/>
    <property type="project" value="UniProtKB-SubCell"/>
</dbReference>
<keyword evidence="3 8" id="KW-0436">Ligase</keyword>
<organism evidence="10 11">
    <name type="scientific">Thermosporothrix hazakensis</name>
    <dbReference type="NCBI Taxonomy" id="644383"/>
    <lineage>
        <taxon>Bacteria</taxon>
        <taxon>Bacillati</taxon>
        <taxon>Chloroflexota</taxon>
        <taxon>Ktedonobacteria</taxon>
        <taxon>Ktedonobacterales</taxon>
        <taxon>Thermosporotrichaceae</taxon>
        <taxon>Thermosporothrix</taxon>
    </lineage>
</organism>
<dbReference type="InterPro" id="IPR012795">
    <property type="entry name" value="tRNA_Ile_lys_synt_N"/>
</dbReference>